<evidence type="ECO:0000313" key="2">
    <source>
        <dbReference type="Proteomes" id="UP001215598"/>
    </source>
</evidence>
<protein>
    <submittedName>
        <fullName evidence="1">Uncharacterized protein</fullName>
    </submittedName>
</protein>
<keyword evidence="2" id="KW-1185">Reference proteome</keyword>
<gene>
    <name evidence="1" type="ORF">B0H16DRAFT_1761305</name>
</gene>
<reference evidence="1" key="1">
    <citation type="submission" date="2023-03" db="EMBL/GenBank/DDBJ databases">
        <title>Massive genome expansion in bonnet fungi (Mycena s.s.) driven by repeated elements and novel gene families across ecological guilds.</title>
        <authorList>
            <consortium name="Lawrence Berkeley National Laboratory"/>
            <person name="Harder C.B."/>
            <person name="Miyauchi S."/>
            <person name="Viragh M."/>
            <person name="Kuo A."/>
            <person name="Thoen E."/>
            <person name="Andreopoulos B."/>
            <person name="Lu D."/>
            <person name="Skrede I."/>
            <person name="Drula E."/>
            <person name="Henrissat B."/>
            <person name="Morin E."/>
            <person name="Kohler A."/>
            <person name="Barry K."/>
            <person name="LaButti K."/>
            <person name="Morin E."/>
            <person name="Salamov A."/>
            <person name="Lipzen A."/>
            <person name="Mereny Z."/>
            <person name="Hegedus B."/>
            <person name="Baldrian P."/>
            <person name="Stursova M."/>
            <person name="Weitz H."/>
            <person name="Taylor A."/>
            <person name="Grigoriev I.V."/>
            <person name="Nagy L.G."/>
            <person name="Martin F."/>
            <person name="Kauserud H."/>
        </authorList>
    </citation>
    <scope>NUCLEOTIDE SEQUENCE</scope>
    <source>
        <strain evidence="1">CBHHK182m</strain>
    </source>
</reference>
<sequence>MILQIASNSTVYYLQSRYTLEFYPHSPEGKKEGRKCITAAVPLRKQAGSVPTYMCLYALPVDSLPTEIGRVRVPGYNPIVLCAQNSLGCSLGEFHDPRLSFNVVTIIVEFAAEDDPLVTTAKFIIMRNTFRLVSKELYLFVNSTPRFWSRLIISPRAPLPFLQECVVRSASEKLFVMYHATERSPALCTSYTGLQCSFNDYVVNSAPFLSLDMGRCVELFIETDSPRLLETVLDSLFWTKPIFLRTIQTTYRMASYHHFRPYGIQFFNFSSFPAISARYRHLNQLSNSVPSVIETGGDEHWR</sequence>
<accession>A0AAD7MYK2</accession>
<proteinExistence type="predicted"/>
<comment type="caution">
    <text evidence="1">The sequence shown here is derived from an EMBL/GenBank/DDBJ whole genome shotgun (WGS) entry which is preliminary data.</text>
</comment>
<dbReference type="Proteomes" id="UP001215598">
    <property type="component" value="Unassembled WGS sequence"/>
</dbReference>
<name>A0AAD7MYK2_9AGAR</name>
<evidence type="ECO:0000313" key="1">
    <source>
        <dbReference type="EMBL" id="KAJ7738622.1"/>
    </source>
</evidence>
<organism evidence="1 2">
    <name type="scientific">Mycena metata</name>
    <dbReference type="NCBI Taxonomy" id="1033252"/>
    <lineage>
        <taxon>Eukaryota</taxon>
        <taxon>Fungi</taxon>
        <taxon>Dikarya</taxon>
        <taxon>Basidiomycota</taxon>
        <taxon>Agaricomycotina</taxon>
        <taxon>Agaricomycetes</taxon>
        <taxon>Agaricomycetidae</taxon>
        <taxon>Agaricales</taxon>
        <taxon>Marasmiineae</taxon>
        <taxon>Mycenaceae</taxon>
        <taxon>Mycena</taxon>
    </lineage>
</organism>
<dbReference type="EMBL" id="JARKIB010000111">
    <property type="protein sequence ID" value="KAJ7738622.1"/>
    <property type="molecule type" value="Genomic_DNA"/>
</dbReference>
<dbReference type="AlphaFoldDB" id="A0AAD7MYK2"/>